<dbReference type="EMBL" id="JBBHJZ010000001">
    <property type="protein sequence ID" value="MEJ5975971.1"/>
    <property type="molecule type" value="Genomic_DNA"/>
</dbReference>
<dbReference type="RefSeq" id="WP_339585897.1">
    <property type="nucleotide sequence ID" value="NZ_JBBHJZ010000001.1"/>
</dbReference>
<dbReference type="PANTHER" id="PTHR11669:SF8">
    <property type="entry name" value="DNA POLYMERASE III SUBUNIT DELTA"/>
    <property type="match status" value="1"/>
</dbReference>
<keyword evidence="2" id="KW-1185">Reference proteome</keyword>
<dbReference type="SUPFAM" id="SSF52540">
    <property type="entry name" value="P-loop containing nucleoside triphosphate hydrolases"/>
    <property type="match status" value="1"/>
</dbReference>
<organism evidence="1 2">
    <name type="scientific">Novosphingobium anseongense</name>
    <dbReference type="NCBI Taxonomy" id="3133436"/>
    <lineage>
        <taxon>Bacteria</taxon>
        <taxon>Pseudomonadati</taxon>
        <taxon>Pseudomonadota</taxon>
        <taxon>Alphaproteobacteria</taxon>
        <taxon>Sphingomonadales</taxon>
        <taxon>Sphingomonadaceae</taxon>
        <taxon>Novosphingobium</taxon>
    </lineage>
</organism>
<evidence type="ECO:0000313" key="1">
    <source>
        <dbReference type="EMBL" id="MEJ5975971.1"/>
    </source>
</evidence>
<dbReference type="Proteomes" id="UP001361239">
    <property type="component" value="Unassembled WGS sequence"/>
</dbReference>
<dbReference type="Gene3D" id="3.40.50.300">
    <property type="entry name" value="P-loop containing nucleotide triphosphate hydrolases"/>
    <property type="match status" value="1"/>
</dbReference>
<dbReference type="Pfam" id="PF13177">
    <property type="entry name" value="DNA_pol3_delta2"/>
    <property type="match status" value="1"/>
</dbReference>
<sequence length="324" mass="34638">MTPRDSGLLGHDGAWREWTAALESTRMHHGWILAGPKGLGKGMFARAAARALVAEPGVHQPEGAHPDILLLDPLPANDDEEKKRDEGKPYQTKRNISVDQIRRMQSRLVTRPTLGSRRAVIIDPADGLEKASVNALLKSLEEPPAGTYFLLVTHQPGRLLPTVRSRCRILRFPALDAAQVDAVLRREEPAADSATRAAAVAAAAGSPGAALAFVGRDLGPLHGLMQRIMREGDPGFTLRGALSEAIGARPDRDRVLATLDLARATLAEDLASAPRPRQLKLIAAHEAVTRLAGQAPTYNFDPGLLIMEIGGLLASAAVPREAAT</sequence>
<dbReference type="InterPro" id="IPR027417">
    <property type="entry name" value="P-loop_NTPase"/>
</dbReference>
<protein>
    <submittedName>
        <fullName evidence="1">DNA polymerase III subunit delta</fullName>
    </submittedName>
</protein>
<accession>A0ABU8RSA8</accession>
<reference evidence="1 2" key="1">
    <citation type="submission" date="2024-03" db="EMBL/GenBank/DDBJ databases">
        <authorList>
            <person name="Jo J.-H."/>
        </authorList>
    </citation>
    <scope>NUCLEOTIDE SEQUENCE [LARGE SCALE GENOMIC DNA]</scope>
    <source>
        <strain evidence="1 2">PS1R-30</strain>
    </source>
</reference>
<dbReference type="InterPro" id="IPR050238">
    <property type="entry name" value="DNA_Rep/Repair_Clamp_Loader"/>
</dbReference>
<comment type="caution">
    <text evidence="1">The sequence shown here is derived from an EMBL/GenBank/DDBJ whole genome shotgun (WGS) entry which is preliminary data.</text>
</comment>
<dbReference type="PANTHER" id="PTHR11669">
    <property type="entry name" value="REPLICATION FACTOR C / DNA POLYMERASE III GAMMA-TAU SUBUNIT"/>
    <property type="match status" value="1"/>
</dbReference>
<evidence type="ECO:0000313" key="2">
    <source>
        <dbReference type="Proteomes" id="UP001361239"/>
    </source>
</evidence>
<proteinExistence type="predicted"/>
<gene>
    <name evidence="1" type="ORF">WG901_04955</name>
</gene>
<name>A0ABU8RSA8_9SPHN</name>